<dbReference type="AlphaFoldDB" id="F4L837"/>
<accession>F4L837</accession>
<protein>
    <submittedName>
        <fullName evidence="1">Uncharacterized protein</fullName>
    </submittedName>
</protein>
<reference evidence="1 2" key="1">
    <citation type="journal article" date="2011" name="Stand. Genomic Sci.">
        <title>Complete genome sequence of Haliscomenobacter hydrossis type strain (O).</title>
        <authorList>
            <consortium name="US DOE Joint Genome Institute (JGI-PGF)"/>
            <person name="Daligault H."/>
            <person name="Lapidus A."/>
            <person name="Zeytun A."/>
            <person name="Nolan M."/>
            <person name="Lucas S."/>
            <person name="Del Rio T.G."/>
            <person name="Tice H."/>
            <person name="Cheng J.F."/>
            <person name="Tapia R."/>
            <person name="Han C."/>
            <person name="Goodwin L."/>
            <person name="Pitluck S."/>
            <person name="Liolios K."/>
            <person name="Pagani I."/>
            <person name="Ivanova N."/>
            <person name="Huntemann M."/>
            <person name="Mavromatis K."/>
            <person name="Mikhailova N."/>
            <person name="Pati A."/>
            <person name="Chen A."/>
            <person name="Palaniappan K."/>
            <person name="Land M."/>
            <person name="Hauser L."/>
            <person name="Brambilla E.M."/>
            <person name="Rohde M."/>
            <person name="Verbarg S."/>
            <person name="Goker M."/>
            <person name="Bristow J."/>
            <person name="Eisen J.A."/>
            <person name="Markowitz V."/>
            <person name="Hugenholtz P."/>
            <person name="Kyrpides N.C."/>
            <person name="Klenk H.P."/>
            <person name="Woyke T."/>
        </authorList>
    </citation>
    <scope>NUCLEOTIDE SEQUENCE [LARGE SCALE GENOMIC DNA]</scope>
    <source>
        <strain evidence="2">ATCC 27775 / DSM 1100 / LMG 10767 / O</strain>
        <plasmid evidence="2">Plasmid pHALHY02</plasmid>
    </source>
</reference>
<organism evidence="1 2">
    <name type="scientific">Haliscomenobacter hydrossis (strain ATCC 27775 / DSM 1100 / LMG 10767 / O)</name>
    <dbReference type="NCBI Taxonomy" id="760192"/>
    <lineage>
        <taxon>Bacteria</taxon>
        <taxon>Pseudomonadati</taxon>
        <taxon>Bacteroidota</taxon>
        <taxon>Saprospiria</taxon>
        <taxon>Saprospirales</taxon>
        <taxon>Haliscomenobacteraceae</taxon>
        <taxon>Haliscomenobacter</taxon>
    </lineage>
</organism>
<gene>
    <name evidence="1" type="ordered locus">Halhy_6730</name>
</gene>
<reference key="2">
    <citation type="submission" date="2011-04" db="EMBL/GenBank/DDBJ databases">
        <title>Complete sequence of plasmid 2 of Haliscomenobacter hydrossis DSM 1100.</title>
        <authorList>
            <consortium name="US DOE Joint Genome Institute (JGI-PGF)"/>
            <person name="Lucas S."/>
            <person name="Han J."/>
            <person name="Lapidus A."/>
            <person name="Bruce D."/>
            <person name="Goodwin L."/>
            <person name="Pitluck S."/>
            <person name="Peters L."/>
            <person name="Kyrpides N."/>
            <person name="Mavromatis K."/>
            <person name="Ivanova N."/>
            <person name="Ovchinnikova G."/>
            <person name="Pagani I."/>
            <person name="Daligault H."/>
            <person name="Detter J.C."/>
            <person name="Han C."/>
            <person name="Land M."/>
            <person name="Hauser L."/>
            <person name="Markowitz V."/>
            <person name="Cheng J.-F."/>
            <person name="Hugenholtz P."/>
            <person name="Woyke T."/>
            <person name="Wu D."/>
            <person name="Verbarg S."/>
            <person name="Frueling A."/>
            <person name="Brambilla E."/>
            <person name="Klenk H.-P."/>
            <person name="Eisen J.A."/>
        </authorList>
    </citation>
    <scope>NUCLEOTIDE SEQUENCE</scope>
    <source>
        <strain>DSM 1100</strain>
    </source>
</reference>
<keyword evidence="1" id="KW-0614">Plasmid</keyword>
<dbReference type="HOGENOM" id="CLU_055113_0_0_10"/>
<evidence type="ECO:0000313" key="2">
    <source>
        <dbReference type="Proteomes" id="UP000008461"/>
    </source>
</evidence>
<dbReference type="OrthoDB" id="957952at2"/>
<name>F4L837_HALH1</name>
<dbReference type="Proteomes" id="UP000008461">
    <property type="component" value="Plasmid pHALHY02"/>
</dbReference>
<dbReference type="EMBL" id="CP002693">
    <property type="protein sequence ID" value="AEE54545.1"/>
    <property type="molecule type" value="Genomic_DNA"/>
</dbReference>
<geneLocation type="plasmid" evidence="1 2">
    <name>pHALHY02</name>
</geneLocation>
<keyword evidence="2" id="KW-1185">Reference proteome</keyword>
<evidence type="ECO:0000313" key="1">
    <source>
        <dbReference type="EMBL" id="AEE54545.1"/>
    </source>
</evidence>
<proteinExistence type="predicted"/>
<sequence>MRHNDEITLVLRQHTPVLIAKNETEHFLRSTELKPKLNRFLLAQYQGIHQKSVPEDWLLGRGNAEHQALDFALYGCSNPEFVDGPDTNVVGAKMIPRFAVDKEEAFSCKFQTDHPGLLQFTREHLSTFFLVENFGRRQSKGYGQFSLACLDDEALSLPPVGEIGKVLYDFYQPGGPFYTFKINDNVYPTTIQNGNQWGVYTNAVENQEPNDLRRVYGRLKAGINYIDKQNIKHYEKSFLMRYFNSADYPGQANYPGWEKKAIKVGLKEKFPEVFRFLKYDQLNFKAEGNQIQDIHPKYAYDESWYIRAMLGLAENFEFLMHGPFERMKVKIDAEDKKGPEQFASPLRIKIFQDFAFFVPLLIPLALFDVPFNFSARFVKKPPQGTEPPKGIDGVKQEMDFALKTPAEFDLVAFLDFAIELSNQGGDEVKPLGLTKITSSSQTLNH</sequence>
<dbReference type="KEGG" id="hhy:Halhy_6730"/>
<dbReference type="RefSeq" id="WP_013769061.1">
    <property type="nucleotide sequence ID" value="NC_015512.1"/>
</dbReference>